<feature type="compositionally biased region" description="Low complexity" evidence="1">
    <location>
        <begin position="292"/>
        <end position="301"/>
    </location>
</feature>
<comment type="caution">
    <text evidence="2">The sequence shown here is derived from an EMBL/GenBank/DDBJ whole genome shotgun (WGS) entry which is preliminary data.</text>
</comment>
<evidence type="ECO:0000256" key="1">
    <source>
        <dbReference type="SAM" id="MobiDB-lite"/>
    </source>
</evidence>
<dbReference type="OrthoDB" id="3260408at2759"/>
<feature type="region of interest" description="Disordered" evidence="1">
    <location>
        <begin position="604"/>
        <end position="649"/>
    </location>
</feature>
<dbReference type="Proteomes" id="UP000076552">
    <property type="component" value="Unassembled WGS sequence"/>
</dbReference>
<protein>
    <submittedName>
        <fullName evidence="2">Transcription factor</fullName>
    </submittedName>
</protein>
<feature type="compositionally biased region" description="Low complexity" evidence="1">
    <location>
        <begin position="690"/>
        <end position="700"/>
    </location>
</feature>
<gene>
    <name evidence="2" type="ORF">CT0861_07125</name>
</gene>
<feature type="region of interest" description="Disordered" evidence="1">
    <location>
        <begin position="690"/>
        <end position="754"/>
    </location>
</feature>
<feature type="compositionally biased region" description="Low complexity" evidence="1">
    <location>
        <begin position="610"/>
        <end position="622"/>
    </location>
</feature>
<feature type="compositionally biased region" description="Polar residues" evidence="1">
    <location>
        <begin position="281"/>
        <end position="291"/>
    </location>
</feature>
<dbReference type="STRING" id="708197.A0A166Q786"/>
<reference evidence="2 3" key="1">
    <citation type="submission" date="2015-06" db="EMBL/GenBank/DDBJ databases">
        <title>Survival trade-offs in plant roots during colonization by closely related pathogenic and mutualistic fungi.</title>
        <authorList>
            <person name="Hacquard S."/>
            <person name="Kracher B."/>
            <person name="Hiruma K."/>
            <person name="Weinman A."/>
            <person name="Muench P."/>
            <person name="Garrido Oter R."/>
            <person name="Ver Loren van Themaat E."/>
            <person name="Dallerey J.-F."/>
            <person name="Damm U."/>
            <person name="Henrissat B."/>
            <person name="Lespinet O."/>
            <person name="Thon M."/>
            <person name="Kemen E."/>
            <person name="McHardy A.C."/>
            <person name="Schulze-Lefert P."/>
            <person name="O'Connell R.J."/>
        </authorList>
    </citation>
    <scope>NUCLEOTIDE SEQUENCE [LARGE SCALE GENOMIC DNA]</scope>
    <source>
        <strain evidence="2 3">0861</strain>
    </source>
</reference>
<name>A0A166Q786_9PEZI</name>
<feature type="region of interest" description="Disordered" evidence="1">
    <location>
        <begin position="337"/>
        <end position="362"/>
    </location>
</feature>
<evidence type="ECO:0000313" key="2">
    <source>
        <dbReference type="EMBL" id="KZL67595.1"/>
    </source>
</evidence>
<proteinExistence type="predicted"/>
<feature type="region of interest" description="Disordered" evidence="1">
    <location>
        <begin position="280"/>
        <end position="301"/>
    </location>
</feature>
<dbReference type="PANTHER" id="PTHR23242">
    <property type="entry name" value="TRANSCRIPTION FACTOR HOXA13"/>
    <property type="match status" value="1"/>
</dbReference>
<dbReference type="EMBL" id="LFIV01000144">
    <property type="protein sequence ID" value="KZL67595.1"/>
    <property type="molecule type" value="Genomic_DNA"/>
</dbReference>
<organism evidence="2 3">
    <name type="scientific">Colletotrichum tofieldiae</name>
    <dbReference type="NCBI Taxonomy" id="708197"/>
    <lineage>
        <taxon>Eukaryota</taxon>
        <taxon>Fungi</taxon>
        <taxon>Dikarya</taxon>
        <taxon>Ascomycota</taxon>
        <taxon>Pezizomycotina</taxon>
        <taxon>Sordariomycetes</taxon>
        <taxon>Hypocreomycetidae</taxon>
        <taxon>Glomerellales</taxon>
        <taxon>Glomerellaceae</taxon>
        <taxon>Colletotrichum</taxon>
        <taxon>Colletotrichum spaethianum species complex</taxon>
    </lineage>
</organism>
<dbReference type="AlphaFoldDB" id="A0A166Q786"/>
<evidence type="ECO:0000313" key="3">
    <source>
        <dbReference type="Proteomes" id="UP000076552"/>
    </source>
</evidence>
<dbReference type="PANTHER" id="PTHR23242:SF9">
    <property type="entry name" value="TRANSCRIPTION FACTOR HOXA13"/>
    <property type="match status" value="1"/>
</dbReference>
<sequence>MEATSGYANGFPKVPNGKITGKATGKMNGQAVTVKRRTTPKRGPTLFGRSFNIVARILTWYSIISILFRCPANLDACDESSPRICKPYFQLKHTVTPHLEPYYYTYAAPYVEKATPYYNIANEKVFVPTKAYATKYGAPRLQQAQSYGQAQWDKNIQPKLAVYQKQAQEKYDQNIAPHVAKASTTVGPYYDIARTSALQTYHDVILPSYQFVHPYAAEGYAVASQFTTETAVPSAYWAWNKTYSFLDATVWPQFRVLYIENVEPQLARIGQRLGRYKNKTKGSLENVSESPTAKASSFTKPAASTASTAASSVSSAVSSATEKASTAIQSAHIPDASEVAQHDKSEQVHPPPAGENESDVRKTARDIVAEDLSSWQSKFAKAADEGASEIEDRVEEISQRVIKEKAHGQGRALVAELQNAAIAEVEALQKQIIKLVQKSADAPEGVQDELFASVRKSGLNVKEKAQKIRAWKEEYEAEIESAVTAAADTHFKILESIRDLALQKIGMKWAWTDGITYKDWAKYHELRDRFDEWTMDLKKLIITHPGLEQAREASNEVEDSGMAAAQSAAQELARLKQVGLWKLAAQDSSDNFDSETARLAAEEAERLRAAEASATPSEATSTPEEDPLESAASVIEDESSATDLGSDGVASSVSSVASEVKDSLSSAIPAVSSAVSESASSAASQASSVVAGSSSGTASGPDLASTVIPGDDQTYVVDTDGSSPAGDEESAVPGDKLDEEIISESAEDKPVAAETETVKPAFLGAAAQSVPKRVPILEDDEDADSVSSRAQEAYSAAVSKASEQYSSASAAISAKIYGTPQPTQEKLIASASGAYADAIAAASSRYDDAVKAASKALYGTATPKSAPSYDWASVEAIASQRLNEGRLWAEQQYESAKIALGLATATPTSQVEKLLDQAKYNYYAGLGVAHARYSEFLAAASSALSSATATPTPTNVAGTASSVASVATRSADAVASGAQKEAVAVASAVSDGFSAAASIVSDSVSAGVQEVVDAAQAIEKGVSDTWEAVVSRASVQIYGKPTPTAWYDGAYSGAGQYASQATAVVAESLAAAQGRAAKQYEDISKLVSELLVGKEPTYSESVLGRLQAAYSTGIASAASLASAASATASSAASAVTNAVKETVQHVRDEL</sequence>
<accession>A0A166Q786</accession>
<keyword evidence="3" id="KW-1185">Reference proteome</keyword>